<evidence type="ECO:0000313" key="2">
    <source>
        <dbReference type="Proteomes" id="UP000248168"/>
    </source>
</evidence>
<reference evidence="2" key="1">
    <citation type="submission" date="2018-04" db="EMBL/GenBank/DDBJ databases">
        <authorList>
            <person name="Lucker S."/>
            <person name="Sakoula D."/>
        </authorList>
    </citation>
    <scope>NUCLEOTIDE SEQUENCE [LARGE SCALE GENOMIC DNA]</scope>
</reference>
<sequence>MAETCYSQGKKILLLPEQQPNGTWRCRFVIPGLLESTMGTSDDAPMGKYKSEWDAKTAAFSLAKKAIDTSRAARETNPPWRKA</sequence>
<organism evidence="1 2">
    <name type="scientific">Nitrospira lenta</name>
    <dbReference type="NCBI Taxonomy" id="1436998"/>
    <lineage>
        <taxon>Bacteria</taxon>
        <taxon>Pseudomonadati</taxon>
        <taxon>Nitrospirota</taxon>
        <taxon>Nitrospiria</taxon>
        <taxon>Nitrospirales</taxon>
        <taxon>Nitrospiraceae</taxon>
        <taxon>Nitrospira</taxon>
    </lineage>
</organism>
<dbReference type="EMBL" id="OUNR01000022">
    <property type="protein sequence ID" value="SPP66837.1"/>
    <property type="molecule type" value="Genomic_DNA"/>
</dbReference>
<name>A0A330LC70_9BACT</name>
<dbReference type="InParanoid" id="A0A330LC70"/>
<dbReference type="Proteomes" id="UP000248168">
    <property type="component" value="Unassembled WGS sequence"/>
</dbReference>
<gene>
    <name evidence="1" type="ORF">NITLEN_90092</name>
</gene>
<proteinExistence type="predicted"/>
<accession>A0A330LC70</accession>
<evidence type="ECO:0000313" key="1">
    <source>
        <dbReference type="EMBL" id="SPP66837.1"/>
    </source>
</evidence>
<keyword evidence="2" id="KW-1185">Reference proteome</keyword>
<dbReference type="AlphaFoldDB" id="A0A330LC70"/>
<protein>
    <recommendedName>
        <fullName evidence="3">Integrase</fullName>
    </recommendedName>
</protein>
<evidence type="ECO:0008006" key="3">
    <source>
        <dbReference type="Google" id="ProtNLM"/>
    </source>
</evidence>